<dbReference type="EMBL" id="AAZO01004045">
    <property type="status" value="NOT_ANNOTATED_CDS"/>
    <property type="molecule type" value="Genomic_DNA"/>
</dbReference>
<dbReference type="EnsemblMetazoa" id="PHUM347590-RA">
    <property type="protein sequence ID" value="PHUM347590-PA"/>
    <property type="gene ID" value="PHUM347590"/>
</dbReference>
<feature type="compositionally biased region" description="Basic and acidic residues" evidence="1">
    <location>
        <begin position="658"/>
        <end position="675"/>
    </location>
</feature>
<reference evidence="4" key="3">
    <citation type="submission" date="2021-02" db="UniProtKB">
        <authorList>
            <consortium name="EnsemblMetazoa"/>
        </authorList>
    </citation>
    <scope>IDENTIFICATION</scope>
    <source>
        <strain evidence="4">USDA</strain>
    </source>
</reference>
<dbReference type="CTD" id="8231913"/>
<feature type="compositionally biased region" description="Basic and acidic residues" evidence="1">
    <location>
        <begin position="335"/>
        <end position="366"/>
    </location>
</feature>
<feature type="transmembrane region" description="Helical" evidence="2">
    <location>
        <begin position="85"/>
        <end position="104"/>
    </location>
</feature>
<keyword evidence="2" id="KW-1133">Transmembrane helix</keyword>
<dbReference type="Proteomes" id="UP000009046">
    <property type="component" value="Unassembled WGS sequence"/>
</dbReference>
<sequence length="709" mass="78447">MSKFISYFSDVLNLTVAGNDEKGNQNEKLKNIKNWPRKLIFSQPYYVENENEKKLVTVSSIGESPNEESNDFIRKGKCIIKNGKTGLIEGLLSGIFLGGGLGILKNANLFGNSKKNYGKKKQGSDTDNDDESNVNDNIIFATACNGAIILGVFCTIVSTLRGAMLFVKAENNDDIQSQNQGITNDDTIKQESFKNKLKRIYEAARHGTREGVLTGIFFGGCWGIYKSIKLDLSLNSSLSSKEKKPSESDNKNPEPENNKDTNPPIKKEEDSMQVNLKAILKHESDSSKGYFTNPEKLGIKVYETDFPEEKIKKNTENGEVVGYAFIHSESFDEFDEKKKKNNPEPPKTGRNETKLTQEVRQKEKMIGNDVKVVQSTKRTTMTHHNEKGKVVSIASSREVEYMKVEKSKVSKHLSGNSAEKPNSNVKSSKGVMTDPSSVLCIPFRKSTSEESSTTGRSTSSNVIPNKTGHEKREPISGKGKSNVGIITKKTIMTDYKEKATISVHGWRHLSKPKDDNNTFPSRSLSKTILRNADSISDSSNLSVINENQNLENEHVPAAHINERNASNISEIVGSDLQKQNETLPSPTKSTEKIENKLISMGSNMTVDHVPSTHSVLSNAYPSEHDLGSPPAESTNLQSQGMNLTKSSISGTTSQKLSEVFKHSQESQDKQPEIKGRPSIAKSTSSIMQNLGLFKYGDSRKSSDEFYVES</sequence>
<dbReference type="EMBL" id="DS235354">
    <property type="protein sequence ID" value="EEB15088.1"/>
    <property type="molecule type" value="Genomic_DNA"/>
</dbReference>
<dbReference type="RefSeq" id="XP_002427826.1">
    <property type="nucleotide sequence ID" value="XM_002427781.1"/>
</dbReference>
<organism>
    <name type="scientific">Pediculus humanus subsp. corporis</name>
    <name type="common">Body louse</name>
    <dbReference type="NCBI Taxonomy" id="121224"/>
    <lineage>
        <taxon>Eukaryota</taxon>
        <taxon>Metazoa</taxon>
        <taxon>Ecdysozoa</taxon>
        <taxon>Arthropoda</taxon>
        <taxon>Hexapoda</taxon>
        <taxon>Insecta</taxon>
        <taxon>Pterygota</taxon>
        <taxon>Neoptera</taxon>
        <taxon>Paraneoptera</taxon>
        <taxon>Psocodea</taxon>
        <taxon>Troctomorpha</taxon>
        <taxon>Phthiraptera</taxon>
        <taxon>Anoplura</taxon>
        <taxon>Pediculidae</taxon>
        <taxon>Pediculus</taxon>
    </lineage>
</organism>
<feature type="compositionally biased region" description="Polar residues" evidence="1">
    <location>
        <begin position="413"/>
        <end position="427"/>
    </location>
</feature>
<feature type="region of interest" description="Disordered" evidence="1">
    <location>
        <begin position="618"/>
        <end position="682"/>
    </location>
</feature>
<dbReference type="KEGG" id="phu:Phum_PHUM347590"/>
<keyword evidence="2" id="KW-0812">Transmembrane</keyword>
<reference evidence="3" key="2">
    <citation type="submission" date="2007-04" db="EMBL/GenBank/DDBJ databases">
        <title>The genome of the human body louse.</title>
        <authorList>
            <consortium name="The Human Body Louse Genome Consortium"/>
            <person name="Kirkness E."/>
            <person name="Walenz B."/>
            <person name="Hass B."/>
            <person name="Bruggner R."/>
            <person name="Strausberg R."/>
        </authorList>
    </citation>
    <scope>NUCLEOTIDE SEQUENCE</scope>
    <source>
        <strain evidence="3">USDA</strain>
    </source>
</reference>
<evidence type="ECO:0000313" key="4">
    <source>
        <dbReference type="EnsemblMetazoa" id="PHUM347590-PA"/>
    </source>
</evidence>
<feature type="compositionally biased region" description="Low complexity" evidence="1">
    <location>
        <begin position="449"/>
        <end position="460"/>
    </location>
</feature>
<feature type="region of interest" description="Disordered" evidence="1">
    <location>
        <begin position="332"/>
        <end position="372"/>
    </location>
</feature>
<accession>E0VNY2</accession>
<evidence type="ECO:0000313" key="5">
    <source>
        <dbReference type="Proteomes" id="UP000009046"/>
    </source>
</evidence>
<dbReference type="InParanoid" id="E0VNY2"/>
<feature type="transmembrane region" description="Helical" evidence="2">
    <location>
        <begin position="138"/>
        <end position="160"/>
    </location>
</feature>
<dbReference type="HOGENOM" id="CLU_389492_0_0_1"/>
<evidence type="ECO:0000256" key="1">
    <source>
        <dbReference type="SAM" id="MobiDB-lite"/>
    </source>
</evidence>
<feature type="compositionally biased region" description="Polar residues" evidence="1">
    <location>
        <begin position="631"/>
        <end position="656"/>
    </location>
</feature>
<dbReference type="GeneID" id="8231913"/>
<gene>
    <name evidence="4" type="primary">8231913</name>
    <name evidence="3" type="ORF">Phum_PHUM347590</name>
</gene>
<proteinExistence type="predicted"/>
<evidence type="ECO:0000256" key="2">
    <source>
        <dbReference type="SAM" id="Phobius"/>
    </source>
</evidence>
<feature type="region of interest" description="Disordered" evidence="1">
    <location>
        <begin position="239"/>
        <end position="269"/>
    </location>
</feature>
<feature type="region of interest" description="Disordered" evidence="1">
    <location>
        <begin position="405"/>
        <end position="481"/>
    </location>
</feature>
<evidence type="ECO:0000313" key="3">
    <source>
        <dbReference type="EMBL" id="EEB15088.1"/>
    </source>
</evidence>
<name>E0VNY2_PEDHC</name>
<dbReference type="AlphaFoldDB" id="E0VNY2"/>
<reference evidence="3" key="1">
    <citation type="submission" date="2007-04" db="EMBL/GenBank/DDBJ databases">
        <title>Annotation of Pediculus humanus corporis strain USDA.</title>
        <authorList>
            <person name="Kirkness E."/>
            <person name="Hannick L."/>
            <person name="Hass B."/>
            <person name="Bruggner R."/>
            <person name="Lawson D."/>
            <person name="Bidwell S."/>
            <person name="Joardar V."/>
            <person name="Caler E."/>
            <person name="Walenz B."/>
            <person name="Inman J."/>
            <person name="Schobel S."/>
            <person name="Galinsky K."/>
            <person name="Amedeo P."/>
            <person name="Strausberg R."/>
        </authorList>
    </citation>
    <scope>NUCLEOTIDE SEQUENCE</scope>
    <source>
        <strain evidence="3">USDA</strain>
    </source>
</reference>
<dbReference type="VEuPathDB" id="VectorBase:PHUM347590"/>
<protein>
    <submittedName>
        <fullName evidence="3 4">Uncharacterized protein</fullName>
    </submittedName>
</protein>
<keyword evidence="5" id="KW-1185">Reference proteome</keyword>
<feature type="compositionally biased region" description="Basic and acidic residues" evidence="1">
    <location>
        <begin position="240"/>
        <end position="269"/>
    </location>
</feature>
<keyword evidence="2" id="KW-0472">Membrane</keyword>